<dbReference type="EMBL" id="SRRH01000318">
    <property type="protein sequence ID" value="KAG6291293.1"/>
    <property type="molecule type" value="Genomic_DNA"/>
</dbReference>
<comment type="caution">
    <text evidence="1">The sequence shown here is derived from an EMBL/GenBank/DDBJ whole genome shotgun (WGS) entry which is preliminary data.</text>
</comment>
<protein>
    <submittedName>
        <fullName evidence="1">Uncharacterized protein</fullName>
    </submittedName>
</protein>
<dbReference type="AlphaFoldDB" id="A0A9P7QG01"/>
<sequence>MILLHVLEVTAALGSTICNQRPPSRVNNLLPIIPEAQVLKSPMMYGQAWPEPSLAEAAIPKRYSRLAVLLKQDEESKLFDASNESLIDAYDGNITSASDLFY</sequence>
<proteinExistence type="predicted"/>
<evidence type="ECO:0000313" key="2">
    <source>
        <dbReference type="Proteomes" id="UP000707071"/>
    </source>
</evidence>
<accession>A0A9P7QG01</accession>
<organism evidence="1 2">
    <name type="scientific">Claviceps aff. purpurea</name>
    <dbReference type="NCBI Taxonomy" id="1967640"/>
    <lineage>
        <taxon>Eukaryota</taxon>
        <taxon>Fungi</taxon>
        <taxon>Dikarya</taxon>
        <taxon>Ascomycota</taxon>
        <taxon>Pezizomycotina</taxon>
        <taxon>Sordariomycetes</taxon>
        <taxon>Hypocreomycetidae</taxon>
        <taxon>Hypocreales</taxon>
        <taxon>Clavicipitaceae</taxon>
        <taxon>Claviceps</taxon>
    </lineage>
</organism>
<reference evidence="1 2" key="1">
    <citation type="journal article" date="2020" name="bioRxiv">
        <title>Whole genome comparisons of ergot fungi reveals the divergence and evolution of species within the genus Claviceps are the result of varying mechanisms driving genome evolution and host range expansion.</title>
        <authorList>
            <person name="Wyka S.A."/>
            <person name="Mondo S.J."/>
            <person name="Liu M."/>
            <person name="Dettman J."/>
            <person name="Nalam V."/>
            <person name="Broders K.D."/>
        </authorList>
    </citation>
    <scope>NUCLEOTIDE SEQUENCE [LARGE SCALE GENOMIC DNA]</scope>
    <source>
        <strain evidence="1 2">Clav52</strain>
    </source>
</reference>
<keyword evidence="2" id="KW-1185">Reference proteome</keyword>
<dbReference type="Proteomes" id="UP000707071">
    <property type="component" value="Unassembled WGS sequence"/>
</dbReference>
<name>A0A9P7QG01_9HYPO</name>
<gene>
    <name evidence="1" type="ORF">E4U09_003991</name>
</gene>
<evidence type="ECO:0000313" key="1">
    <source>
        <dbReference type="EMBL" id="KAG6291293.1"/>
    </source>
</evidence>